<dbReference type="OrthoDB" id="9778719at2"/>
<dbReference type="AlphaFoldDB" id="A0A6I1DW73"/>
<accession>A0A6I1DW73</accession>
<dbReference type="InterPro" id="IPR003737">
    <property type="entry name" value="GlcNAc_PI_deacetylase-related"/>
</dbReference>
<reference evidence="1 2" key="1">
    <citation type="submission" date="2019-10" db="EMBL/GenBank/DDBJ databases">
        <title>Muricauda olearia CL-SS4 JCM15563 genome.</title>
        <authorList>
            <person name="Liu L."/>
        </authorList>
    </citation>
    <scope>NUCLEOTIDE SEQUENCE [LARGE SCALE GENOMIC DNA]</scope>
    <source>
        <strain evidence="1 2">CL-SS4</strain>
    </source>
</reference>
<dbReference type="Proteomes" id="UP000429785">
    <property type="component" value="Unassembled WGS sequence"/>
</dbReference>
<gene>
    <name evidence="1" type="ORF">F8C76_12160</name>
</gene>
<dbReference type="RefSeq" id="WP_152131951.1">
    <property type="nucleotide sequence ID" value="NZ_WELG01000002.1"/>
</dbReference>
<dbReference type="Pfam" id="PF02585">
    <property type="entry name" value="PIG-L"/>
    <property type="match status" value="1"/>
</dbReference>
<dbReference type="InterPro" id="IPR024078">
    <property type="entry name" value="LmbE-like_dom_sf"/>
</dbReference>
<name>A0A6I1DW73_9FLAO</name>
<evidence type="ECO:0008006" key="3">
    <source>
        <dbReference type="Google" id="ProtNLM"/>
    </source>
</evidence>
<evidence type="ECO:0000313" key="1">
    <source>
        <dbReference type="EMBL" id="KAB7528609.1"/>
    </source>
</evidence>
<proteinExistence type="predicted"/>
<dbReference type="SUPFAM" id="SSF102588">
    <property type="entry name" value="LmbE-like"/>
    <property type="match status" value="1"/>
</dbReference>
<dbReference type="EMBL" id="WELG01000002">
    <property type="protein sequence ID" value="KAB7528609.1"/>
    <property type="molecule type" value="Genomic_DNA"/>
</dbReference>
<dbReference type="Gene3D" id="3.40.50.10320">
    <property type="entry name" value="LmbE-like"/>
    <property type="match status" value="1"/>
</dbReference>
<evidence type="ECO:0000313" key="2">
    <source>
        <dbReference type="Proteomes" id="UP000429785"/>
    </source>
</evidence>
<sequence length="321" mass="36324">MKRRSFLNSSMALPFLHVGLGGRTFVDDETMVVEKSQKGRPHEGKVLAAIQPHSDDVPIFAGGTVAKLINEGYTGYLIRTTNDDHAGKGDTFGELIGNNERDNEAVAKALGLKKTYDLHYRNHRMDNISPVELRARLVFLIRMLKIDTIITYDPWGHYEENPDHYVTARAVEAARWMAGGGRDYPEHLDAGIQPHLVKELYYFARGPQLVNRIVDISDHIDTKVTANRVNITQGPAGEHGSRLRERLLKEGKKLDILGNDAETANRNYIKHFVLDIDSKRLRGTPSDKELGSQFNCEYAEAFHYRGPEHSKLDDYIEKHAH</sequence>
<protein>
    <recommendedName>
        <fullName evidence="3">PIG-L family deacetylase</fullName>
    </recommendedName>
</protein>
<comment type="caution">
    <text evidence="1">The sequence shown here is derived from an EMBL/GenBank/DDBJ whole genome shotgun (WGS) entry which is preliminary data.</text>
</comment>
<organism evidence="1 2">
    <name type="scientific">Flagellimonas olearia</name>
    <dbReference type="NCBI Taxonomy" id="552546"/>
    <lineage>
        <taxon>Bacteria</taxon>
        <taxon>Pseudomonadati</taxon>
        <taxon>Bacteroidota</taxon>
        <taxon>Flavobacteriia</taxon>
        <taxon>Flavobacteriales</taxon>
        <taxon>Flavobacteriaceae</taxon>
        <taxon>Flagellimonas</taxon>
    </lineage>
</organism>